<dbReference type="AlphaFoldDB" id="A0A9X0WGS5"/>
<keyword evidence="4" id="KW-1185">Reference proteome</keyword>
<dbReference type="InterPro" id="IPR023346">
    <property type="entry name" value="Lysozyme-like_dom_sf"/>
</dbReference>
<feature type="domain" description="Transglycosylase SLT" evidence="2">
    <location>
        <begin position="4"/>
        <end position="178"/>
    </location>
</feature>
<feature type="chain" id="PRO_5040827985" description="Transglycosylase SLT domain-containing protein" evidence="1">
    <location>
        <begin position="19"/>
        <end position="180"/>
    </location>
</feature>
<sequence>MALIFVIGVVLLTGCASAPPPPAKPLDACAIFQERPSWYRAAKRAEQRWGTPIGIQLAIIQAESSFRHDARPPGRVSSAFGYPQAIDGTWEWYREQTGHRRAKRTNFSHAVDFVGWYTDVTERTLGIPKNDGYRQYLAYHEGHRGFQRGTYRQKAWLMRVARRVDRQAQTYAMQLRGCRR</sequence>
<dbReference type="CDD" id="cd00442">
    <property type="entry name" value="Lyz-like"/>
    <property type="match status" value="1"/>
</dbReference>
<dbReference type="SUPFAM" id="SSF53955">
    <property type="entry name" value="Lysozyme-like"/>
    <property type="match status" value="1"/>
</dbReference>
<proteinExistence type="predicted"/>
<dbReference type="Gene3D" id="1.10.530.10">
    <property type="match status" value="1"/>
</dbReference>
<evidence type="ECO:0000313" key="4">
    <source>
        <dbReference type="Proteomes" id="UP001138802"/>
    </source>
</evidence>
<evidence type="ECO:0000259" key="2">
    <source>
        <dbReference type="Pfam" id="PF19489"/>
    </source>
</evidence>
<dbReference type="InterPro" id="IPR045795">
    <property type="entry name" value="SLT_4"/>
</dbReference>
<name>A0A9X0WGS5_9GAMM</name>
<accession>A0A9X0WGS5</accession>
<dbReference type="Pfam" id="PF19489">
    <property type="entry name" value="SLT_4"/>
    <property type="match status" value="1"/>
</dbReference>
<comment type="caution">
    <text evidence="3">The sequence shown here is derived from an EMBL/GenBank/DDBJ whole genome shotgun (WGS) entry which is preliminary data.</text>
</comment>
<evidence type="ECO:0000256" key="1">
    <source>
        <dbReference type="SAM" id="SignalP"/>
    </source>
</evidence>
<organism evidence="3 4">
    <name type="scientific">Thiocapsa imhoffii</name>
    <dbReference type="NCBI Taxonomy" id="382777"/>
    <lineage>
        <taxon>Bacteria</taxon>
        <taxon>Pseudomonadati</taxon>
        <taxon>Pseudomonadota</taxon>
        <taxon>Gammaproteobacteria</taxon>
        <taxon>Chromatiales</taxon>
        <taxon>Chromatiaceae</taxon>
        <taxon>Thiocapsa</taxon>
    </lineage>
</organism>
<dbReference type="EMBL" id="NRSD01000003">
    <property type="protein sequence ID" value="MBK1644004.1"/>
    <property type="molecule type" value="Genomic_DNA"/>
</dbReference>
<feature type="signal peptide" evidence="1">
    <location>
        <begin position="1"/>
        <end position="18"/>
    </location>
</feature>
<protein>
    <recommendedName>
        <fullName evidence="2">Transglycosylase SLT domain-containing protein</fullName>
    </recommendedName>
</protein>
<dbReference type="Proteomes" id="UP001138802">
    <property type="component" value="Unassembled WGS sequence"/>
</dbReference>
<evidence type="ECO:0000313" key="3">
    <source>
        <dbReference type="EMBL" id="MBK1644004.1"/>
    </source>
</evidence>
<keyword evidence="1" id="KW-0732">Signal</keyword>
<reference evidence="3 4" key="1">
    <citation type="journal article" date="2020" name="Microorganisms">
        <title>Osmotic Adaptation and Compatible Solute Biosynthesis of Phototrophic Bacteria as Revealed from Genome Analyses.</title>
        <authorList>
            <person name="Imhoff J.F."/>
            <person name="Rahn T."/>
            <person name="Kunzel S."/>
            <person name="Keller A."/>
            <person name="Neulinger S.C."/>
        </authorList>
    </citation>
    <scope>NUCLEOTIDE SEQUENCE [LARGE SCALE GENOMIC DNA]</scope>
    <source>
        <strain evidence="3 4">DSM 21303</strain>
    </source>
</reference>
<gene>
    <name evidence="3" type="ORF">CKO25_04900</name>
</gene>